<feature type="compositionally biased region" description="Polar residues" evidence="1">
    <location>
        <begin position="197"/>
        <end position="212"/>
    </location>
</feature>
<dbReference type="Proteomes" id="UP001314205">
    <property type="component" value="Unassembled WGS sequence"/>
</dbReference>
<accession>A0AAV1LYD7</accession>
<reference evidence="2 3" key="1">
    <citation type="submission" date="2023-11" db="EMBL/GenBank/DDBJ databases">
        <authorList>
            <person name="Hedman E."/>
            <person name="Englund M."/>
            <person name="Stromberg M."/>
            <person name="Nyberg Akerstrom W."/>
            <person name="Nylinder S."/>
            <person name="Jareborg N."/>
            <person name="Kallberg Y."/>
            <person name="Kronander E."/>
        </authorList>
    </citation>
    <scope>NUCLEOTIDE SEQUENCE [LARGE SCALE GENOMIC DNA]</scope>
</reference>
<dbReference type="Gene3D" id="3.30.420.10">
    <property type="entry name" value="Ribonuclease H-like superfamily/Ribonuclease H"/>
    <property type="match status" value="1"/>
</dbReference>
<feature type="compositionally biased region" description="Low complexity" evidence="1">
    <location>
        <begin position="213"/>
        <end position="224"/>
    </location>
</feature>
<organism evidence="2 3">
    <name type="scientific">Parnassius mnemosyne</name>
    <name type="common">clouded apollo</name>
    <dbReference type="NCBI Taxonomy" id="213953"/>
    <lineage>
        <taxon>Eukaryota</taxon>
        <taxon>Metazoa</taxon>
        <taxon>Ecdysozoa</taxon>
        <taxon>Arthropoda</taxon>
        <taxon>Hexapoda</taxon>
        <taxon>Insecta</taxon>
        <taxon>Pterygota</taxon>
        <taxon>Neoptera</taxon>
        <taxon>Endopterygota</taxon>
        <taxon>Lepidoptera</taxon>
        <taxon>Glossata</taxon>
        <taxon>Ditrysia</taxon>
        <taxon>Papilionoidea</taxon>
        <taxon>Papilionidae</taxon>
        <taxon>Parnassiinae</taxon>
        <taxon>Parnassini</taxon>
        <taxon>Parnassius</taxon>
        <taxon>Driopa</taxon>
    </lineage>
</organism>
<dbReference type="GO" id="GO:0003676">
    <property type="term" value="F:nucleic acid binding"/>
    <property type="evidence" value="ECO:0007669"/>
    <property type="project" value="InterPro"/>
</dbReference>
<evidence type="ECO:0000313" key="2">
    <source>
        <dbReference type="EMBL" id="CAK1599202.1"/>
    </source>
</evidence>
<feature type="region of interest" description="Disordered" evidence="1">
    <location>
        <begin position="197"/>
        <end position="230"/>
    </location>
</feature>
<protein>
    <submittedName>
        <fullName evidence="2">Uncharacterized protein</fullName>
    </submittedName>
</protein>
<comment type="caution">
    <text evidence="2">The sequence shown here is derived from an EMBL/GenBank/DDBJ whole genome shotgun (WGS) entry which is preliminary data.</text>
</comment>
<keyword evidence="3" id="KW-1185">Reference proteome</keyword>
<evidence type="ECO:0000313" key="3">
    <source>
        <dbReference type="Proteomes" id="UP001314205"/>
    </source>
</evidence>
<name>A0AAV1LYD7_9NEOP</name>
<sequence>MRTLKSILTIVENDPNKTWRDELLDVQFPLNSTRSRVTGYSPTELMFGIKAQSLSMSKIVLSSEPEPRSDLDTIRRNAADNIAKAAAAEVERFNRGKAVVKPFPIGEYVFIINNERNQTKLHKKFKGLFLITKVLENDRYSYELKNVDGSNRIYKYAHENLRLVPGGYDGLVEIATSLINTDEEEFVTAGQSQYDRTLTSGEDSDTISVSSGRTETASSATLSASEREEF</sequence>
<gene>
    <name evidence="2" type="ORF">PARMNEM_LOCUS18104</name>
</gene>
<dbReference type="InterPro" id="IPR036397">
    <property type="entry name" value="RNaseH_sf"/>
</dbReference>
<dbReference type="EMBL" id="CAVLGL010000107">
    <property type="protein sequence ID" value="CAK1599202.1"/>
    <property type="molecule type" value="Genomic_DNA"/>
</dbReference>
<proteinExistence type="predicted"/>
<dbReference type="AlphaFoldDB" id="A0AAV1LYD7"/>
<evidence type="ECO:0000256" key="1">
    <source>
        <dbReference type="SAM" id="MobiDB-lite"/>
    </source>
</evidence>